<comment type="caution">
    <text evidence="2">The sequence shown here is derived from an EMBL/GenBank/DDBJ whole genome shotgun (WGS) entry which is preliminary data.</text>
</comment>
<organism evidence="2 3">
    <name type="scientific">Novosphingobium olei</name>
    <dbReference type="NCBI Taxonomy" id="2728851"/>
    <lineage>
        <taxon>Bacteria</taxon>
        <taxon>Pseudomonadati</taxon>
        <taxon>Pseudomonadota</taxon>
        <taxon>Alphaproteobacteria</taxon>
        <taxon>Sphingomonadales</taxon>
        <taxon>Sphingomonadaceae</taxon>
        <taxon>Novosphingobium</taxon>
    </lineage>
</organism>
<evidence type="ECO:0000313" key="3">
    <source>
        <dbReference type="Proteomes" id="UP000583556"/>
    </source>
</evidence>
<reference evidence="2 3" key="1">
    <citation type="submission" date="2020-04" db="EMBL/GenBank/DDBJ databases">
        <title>Novosphingobium sp. TW-4 isolated from soil.</title>
        <authorList>
            <person name="Dahal R.H."/>
            <person name="Chaudhary D.K."/>
        </authorList>
    </citation>
    <scope>NUCLEOTIDE SEQUENCE [LARGE SCALE GENOMIC DNA]</scope>
    <source>
        <strain evidence="2 3">TW-4</strain>
    </source>
</reference>
<dbReference type="InterPro" id="IPR037401">
    <property type="entry name" value="SnoaL-like"/>
</dbReference>
<dbReference type="AlphaFoldDB" id="A0A7Y0GCX6"/>
<dbReference type="Proteomes" id="UP000583556">
    <property type="component" value="Unassembled WGS sequence"/>
</dbReference>
<evidence type="ECO:0000259" key="1">
    <source>
        <dbReference type="Pfam" id="PF13577"/>
    </source>
</evidence>
<dbReference type="InterPro" id="IPR032710">
    <property type="entry name" value="NTF2-like_dom_sf"/>
</dbReference>
<dbReference type="EMBL" id="JABBGM010000016">
    <property type="protein sequence ID" value="NML96067.1"/>
    <property type="molecule type" value="Genomic_DNA"/>
</dbReference>
<keyword evidence="3" id="KW-1185">Reference proteome</keyword>
<sequence>MDPVARLIAIEEIKQLKARYFRLMDSKQWGPLRDVFADDAVFDARASLSIDGNGESGRAAESNEWVYSGGDVIVDFIQAAIGTQRTVHHGHCHEIEILSDTEARGVIAMEDQIWDETGATLTLHGMGHYHETYGKDAGAWRIVNSRITRLHVILGE</sequence>
<gene>
    <name evidence="2" type="ORF">HHL27_20580</name>
</gene>
<dbReference type="CDD" id="cd00531">
    <property type="entry name" value="NTF2_like"/>
    <property type="match status" value="1"/>
</dbReference>
<accession>A0A7Y0GCX6</accession>
<dbReference type="Gene3D" id="3.10.450.50">
    <property type="match status" value="1"/>
</dbReference>
<proteinExistence type="predicted"/>
<dbReference type="Pfam" id="PF13577">
    <property type="entry name" value="SnoaL_4"/>
    <property type="match status" value="1"/>
</dbReference>
<dbReference type="SUPFAM" id="SSF54427">
    <property type="entry name" value="NTF2-like"/>
    <property type="match status" value="1"/>
</dbReference>
<feature type="domain" description="SnoaL-like" evidence="1">
    <location>
        <begin position="6"/>
        <end position="144"/>
    </location>
</feature>
<name>A0A7Y0GCX6_9SPHN</name>
<evidence type="ECO:0000313" key="2">
    <source>
        <dbReference type="EMBL" id="NML96067.1"/>
    </source>
</evidence>
<protein>
    <submittedName>
        <fullName evidence="2">Nuclear transport factor 2 family protein</fullName>
    </submittedName>
</protein>